<gene>
    <name evidence="1" type="ordered locus">Ndas_3605</name>
</gene>
<protein>
    <submittedName>
        <fullName evidence="1">Uncharacterized protein</fullName>
    </submittedName>
</protein>
<name>D7B4Y4_NOCDD</name>
<evidence type="ECO:0000313" key="2">
    <source>
        <dbReference type="Proteomes" id="UP000002219"/>
    </source>
</evidence>
<keyword evidence="2" id="KW-1185">Reference proteome</keyword>
<accession>D7B4Y4</accession>
<organism evidence="1 2">
    <name type="scientific">Nocardiopsis dassonvillei (strain ATCC 23218 / DSM 43111 / CIP 107115 / JCM 7437 / KCTC 9190 / NBRC 14626 / NCTC 10488 / NRRL B-5397 / IMRU 509)</name>
    <name type="common">Actinomadura dassonvillei</name>
    <dbReference type="NCBI Taxonomy" id="446468"/>
    <lineage>
        <taxon>Bacteria</taxon>
        <taxon>Bacillati</taxon>
        <taxon>Actinomycetota</taxon>
        <taxon>Actinomycetes</taxon>
        <taxon>Streptosporangiales</taxon>
        <taxon>Nocardiopsidaceae</taxon>
        <taxon>Nocardiopsis</taxon>
    </lineage>
</organism>
<dbReference type="InterPro" id="IPR045642">
    <property type="entry name" value="DUF6406"/>
</dbReference>
<dbReference type="Proteomes" id="UP000002219">
    <property type="component" value="Chromosome 1"/>
</dbReference>
<reference evidence="1 2" key="1">
    <citation type="journal article" date="2010" name="Stand. Genomic Sci.">
        <title>Complete genome sequence of Nocardiopsis dassonvillei type strain (IMRU 509).</title>
        <authorList>
            <person name="Sun H."/>
            <person name="Lapidus A."/>
            <person name="Nolan M."/>
            <person name="Lucas S."/>
            <person name="Del Rio T.G."/>
            <person name="Tice H."/>
            <person name="Cheng J.F."/>
            <person name="Tapia R."/>
            <person name="Han C."/>
            <person name="Goodwin L."/>
            <person name="Pitluck S."/>
            <person name="Pagani I."/>
            <person name="Ivanova N."/>
            <person name="Mavromatis K."/>
            <person name="Mikhailova N."/>
            <person name="Pati A."/>
            <person name="Chen A."/>
            <person name="Palaniappan K."/>
            <person name="Land M."/>
            <person name="Hauser L."/>
            <person name="Chang Y.J."/>
            <person name="Jeffries C.D."/>
            <person name="Djao O.D."/>
            <person name="Rohde M."/>
            <person name="Sikorski J."/>
            <person name="Goker M."/>
            <person name="Woyke T."/>
            <person name="Bristow J."/>
            <person name="Eisen J.A."/>
            <person name="Markowitz V."/>
            <person name="Hugenholtz P."/>
            <person name="Kyrpides N.C."/>
            <person name="Klenk H.P."/>
        </authorList>
    </citation>
    <scope>NUCLEOTIDE SEQUENCE [LARGE SCALE GENOMIC DNA]</scope>
    <source>
        <strain evidence="2">ATCC 23218 / DSM 43111 / CIP 107115 / JCM 7437 / KCTC 9190 / NBRC 14626 / NCTC 10488 / NRRL B-5397 / IMRU 509</strain>
    </source>
</reference>
<dbReference type="Pfam" id="PF19944">
    <property type="entry name" value="DUF6406"/>
    <property type="match status" value="1"/>
</dbReference>
<proteinExistence type="predicted"/>
<dbReference type="AlphaFoldDB" id="D7B4Y4"/>
<dbReference type="EMBL" id="CP002040">
    <property type="protein sequence ID" value="ADH69005.1"/>
    <property type="molecule type" value="Genomic_DNA"/>
</dbReference>
<sequence>MAAFSTEPETVGTKFTVVHEVGAQEKISYGRNDRFAGGPVGGGSFWVDEDGHPVAKIGGPKEWRPTPMIDVRVGDVFSVGGQAWRVTDIVDADTPSAYLLATRIS</sequence>
<dbReference type="KEGG" id="nda:Ndas_3605"/>
<evidence type="ECO:0000313" key="1">
    <source>
        <dbReference type="EMBL" id="ADH69005.1"/>
    </source>
</evidence>
<dbReference type="HOGENOM" id="CLU_2482267_0_0_11"/>